<dbReference type="RefSeq" id="WP_049993659.1">
    <property type="nucleotide sequence ID" value="NZ_CP031310.1"/>
</dbReference>
<name>A0A4D6H987_9EURY</name>
<dbReference type="STRING" id="1457250.GCA_000755225_02846"/>
<keyword evidence="1" id="KW-0175">Coiled coil</keyword>
<sequence>MRVVSLLPSATEICYALGVEPVGVSHECDYPPAARSRPAVNDVRIDPDTDSAAINEQVAAVEQGEGIYEIDADLLDDIDPDVVITQGLCDVCAVDQILVADVLDARGIDAEIVTTDTHSLADLYEDVRQIGAATGREDRAAEVVADLQSRIEALRNRVAAIEEQPSVAVFDWMDPVMVAGHWVPELVAAAGGRYPLMETGEHSRPWEWDEIREADPDVIVVSPCGFDLDQTRENLADLTDRPGWQDLTAVQNDCVYLLDGHHFVNRPGPRLVETAEHLAGLLYPDEFERPPEDVTVPLTKTAARE</sequence>
<accession>A0A4D6H987</accession>
<dbReference type="PANTHER" id="PTHR42860">
    <property type="entry name" value="VITAMIN B12-BINDING PROTEIN"/>
    <property type="match status" value="1"/>
</dbReference>
<keyword evidence="4" id="KW-1185">Reference proteome</keyword>
<proteinExistence type="predicted"/>
<dbReference type="PANTHER" id="PTHR42860:SF1">
    <property type="entry name" value="VITAMIN B12-BINDING PROTEIN"/>
    <property type="match status" value="1"/>
</dbReference>
<dbReference type="PROSITE" id="PS50983">
    <property type="entry name" value="FE_B12_PBP"/>
    <property type="match status" value="1"/>
</dbReference>
<evidence type="ECO:0000313" key="3">
    <source>
        <dbReference type="EMBL" id="QCC50215.1"/>
    </source>
</evidence>
<reference evidence="3 4" key="1">
    <citation type="journal article" date="2019" name="Nat. Commun.">
        <title>A new type of DNA phosphorothioation-based antiviral system in archaea.</title>
        <authorList>
            <person name="Xiong L."/>
            <person name="Liu S."/>
            <person name="Chen S."/>
            <person name="Xiao Y."/>
            <person name="Zhu B."/>
            <person name="Gao Y."/>
            <person name="Zhang Y."/>
            <person name="Chen B."/>
            <person name="Luo J."/>
            <person name="Deng Z."/>
            <person name="Chen X."/>
            <person name="Wang L."/>
            <person name="Chen S."/>
        </authorList>
    </citation>
    <scope>NUCLEOTIDE SEQUENCE [LARGE SCALE GENOMIC DNA]</scope>
    <source>
        <strain evidence="3 4">CBA1105</strain>
    </source>
</reference>
<dbReference type="InterPro" id="IPR051030">
    <property type="entry name" value="Vitamin_B12-ABC_binding"/>
</dbReference>
<dbReference type="EMBL" id="CP031310">
    <property type="protein sequence ID" value="QCC50215.1"/>
    <property type="molecule type" value="Genomic_DNA"/>
</dbReference>
<dbReference type="CDD" id="cd01144">
    <property type="entry name" value="BtuF"/>
    <property type="match status" value="1"/>
</dbReference>
<dbReference type="SUPFAM" id="SSF53807">
    <property type="entry name" value="Helical backbone' metal receptor"/>
    <property type="match status" value="1"/>
</dbReference>
<dbReference type="AlphaFoldDB" id="A0A4D6H987"/>
<dbReference type="Gene3D" id="3.40.50.1980">
    <property type="entry name" value="Nitrogenase molybdenum iron protein domain"/>
    <property type="match status" value="2"/>
</dbReference>
<dbReference type="OrthoDB" id="9784at2157"/>
<evidence type="ECO:0000259" key="2">
    <source>
        <dbReference type="PROSITE" id="PS50983"/>
    </source>
</evidence>
<dbReference type="KEGG" id="hsn:DV733_02745"/>
<dbReference type="InterPro" id="IPR002491">
    <property type="entry name" value="ABC_transptr_periplasmic_BD"/>
</dbReference>
<feature type="domain" description="Fe/B12 periplasmic-binding" evidence="2">
    <location>
        <begin position="2"/>
        <end position="286"/>
    </location>
</feature>
<dbReference type="GeneID" id="39846748"/>
<gene>
    <name evidence="3" type="ORF">DV733_02745</name>
</gene>
<dbReference type="Pfam" id="PF01497">
    <property type="entry name" value="Peripla_BP_2"/>
    <property type="match status" value="1"/>
</dbReference>
<protein>
    <submittedName>
        <fullName evidence="3">Cobalamin-binding protein</fullName>
    </submittedName>
</protein>
<feature type="coiled-coil region" evidence="1">
    <location>
        <begin position="137"/>
        <end position="164"/>
    </location>
</feature>
<organism evidence="3 4">
    <name type="scientific">Halapricum salinum</name>
    <dbReference type="NCBI Taxonomy" id="1457250"/>
    <lineage>
        <taxon>Archaea</taxon>
        <taxon>Methanobacteriati</taxon>
        <taxon>Methanobacteriota</taxon>
        <taxon>Stenosarchaea group</taxon>
        <taxon>Halobacteria</taxon>
        <taxon>Halobacteriales</taxon>
        <taxon>Haloarculaceae</taxon>
        <taxon>Halapricum</taxon>
    </lineage>
</organism>
<dbReference type="Proteomes" id="UP000296706">
    <property type="component" value="Chromosome"/>
</dbReference>
<evidence type="ECO:0000313" key="4">
    <source>
        <dbReference type="Proteomes" id="UP000296706"/>
    </source>
</evidence>
<evidence type="ECO:0000256" key="1">
    <source>
        <dbReference type="SAM" id="Coils"/>
    </source>
</evidence>